<dbReference type="CDD" id="cd00052">
    <property type="entry name" value="EH"/>
    <property type="match status" value="1"/>
</dbReference>
<dbReference type="AlphaFoldDB" id="A0AAU9IC86"/>
<gene>
    <name evidence="3" type="ORF">BSTOLATCC_MIC7754</name>
</gene>
<dbReference type="SUPFAM" id="SSF47473">
    <property type="entry name" value="EF-hand"/>
    <property type="match status" value="2"/>
</dbReference>
<dbReference type="PROSITE" id="PS50031">
    <property type="entry name" value="EH"/>
    <property type="match status" value="2"/>
</dbReference>
<dbReference type="SMART" id="SM00027">
    <property type="entry name" value="EH"/>
    <property type="match status" value="2"/>
</dbReference>
<evidence type="ECO:0000313" key="4">
    <source>
        <dbReference type="Proteomes" id="UP001162131"/>
    </source>
</evidence>
<name>A0AAU9IC86_9CILI</name>
<dbReference type="EMBL" id="CAJZBQ010000009">
    <property type="protein sequence ID" value="CAG9312963.1"/>
    <property type="molecule type" value="Genomic_DNA"/>
</dbReference>
<dbReference type="Gene3D" id="1.10.238.10">
    <property type="entry name" value="EF-hand"/>
    <property type="match status" value="2"/>
</dbReference>
<dbReference type="PANTHER" id="PTHR11216">
    <property type="entry name" value="EH DOMAIN"/>
    <property type="match status" value="1"/>
</dbReference>
<feature type="compositionally biased region" description="Polar residues" evidence="1">
    <location>
        <begin position="220"/>
        <end position="230"/>
    </location>
</feature>
<dbReference type="PANTHER" id="PTHR11216:SF174">
    <property type="entry name" value="GH06923P"/>
    <property type="match status" value="1"/>
</dbReference>
<dbReference type="GO" id="GO:0005737">
    <property type="term" value="C:cytoplasm"/>
    <property type="evidence" value="ECO:0007669"/>
    <property type="project" value="TreeGrafter"/>
</dbReference>
<accession>A0AAU9IC86</accession>
<dbReference type="GO" id="GO:0005886">
    <property type="term" value="C:plasma membrane"/>
    <property type="evidence" value="ECO:0007669"/>
    <property type="project" value="TreeGrafter"/>
</dbReference>
<protein>
    <recommendedName>
        <fullName evidence="2">EH domain-containing protein</fullName>
    </recommendedName>
</protein>
<organism evidence="3 4">
    <name type="scientific">Blepharisma stoltei</name>
    <dbReference type="NCBI Taxonomy" id="1481888"/>
    <lineage>
        <taxon>Eukaryota</taxon>
        <taxon>Sar</taxon>
        <taxon>Alveolata</taxon>
        <taxon>Ciliophora</taxon>
        <taxon>Postciliodesmatophora</taxon>
        <taxon>Heterotrichea</taxon>
        <taxon>Heterotrichida</taxon>
        <taxon>Blepharismidae</taxon>
        <taxon>Blepharisma</taxon>
    </lineage>
</organism>
<feature type="compositionally biased region" description="Polar residues" evidence="1">
    <location>
        <begin position="237"/>
        <end position="262"/>
    </location>
</feature>
<evidence type="ECO:0000256" key="1">
    <source>
        <dbReference type="SAM" id="MobiDB-lite"/>
    </source>
</evidence>
<sequence>MSSQFQMSGAAANSKSSQSKLILSPLESNYFSQLFQNADQSGSGQIDGRSAVNFMRTSNLPVDILKQIWALSTPNKEPFLDAERFNIAVKLIAFAQNQKPISLQSLNEKCPLPRFEGIEIPKETAADDWEINENDRKIYKDAFKKLSGDKGFLNGMEARELLQRTQFAMPILKKLWGLCDPVKTGIMKEGQFMVAMQIIAKVRSKGIEVPESLSASLQRVLDSSQDASPSKSPPLSRESSLIDNNQPTNASLPKPQPKQSIKSVKFKEPDIDAEPVPVHEKTPKDYSEKPERPSYQSSSRRKEARPMNSNELEFVIDEKEEILRRQEDLLRSISDMLDLDRNELDLFKQKNKQLENKVKEHEDQIKKMQNELNKYKAKFDETWKKQKDDLKALQQENTYLKDKTSQLAEKKPSAPPQEYPVKKPEVKVESPVQARPNLPSQLYPSLQTPTNLPQQSFQTSAPSQSFAFQNQASPPSQPYPPLQANPEPVVQKPISQRGMNPFDFDTSVPVNTSMQPKQDFGGFSGSSQPFSKPRQEFGGSNDSSQLYSQPKQDFPQNPPSQSGFPQNPPPQSGFSLENTQPEPPKPNKKFDAFSFVSQPKPEAKIEQKIYDPPSFKQPGSQPSSSPFDFSPPNSKVPAQEFATSMVKPVEFENNQGFSFNFKAENNPPSKIEFSTFKQPTPQSTSFEIKPENIQFDPHFDKFNNQGFDFKNASISSSFQNDFFKTEATNKPKSSALDFDFD</sequence>
<feature type="region of interest" description="Disordered" evidence="1">
    <location>
        <begin position="220"/>
        <end position="312"/>
    </location>
</feature>
<dbReference type="InterPro" id="IPR011992">
    <property type="entry name" value="EF-hand-dom_pair"/>
</dbReference>
<keyword evidence="4" id="KW-1185">Reference proteome</keyword>
<dbReference type="InterPro" id="IPR000261">
    <property type="entry name" value="EH_dom"/>
</dbReference>
<proteinExistence type="predicted"/>
<dbReference type="Proteomes" id="UP001162131">
    <property type="component" value="Unassembled WGS sequence"/>
</dbReference>
<evidence type="ECO:0000313" key="3">
    <source>
        <dbReference type="EMBL" id="CAG9312963.1"/>
    </source>
</evidence>
<evidence type="ECO:0000259" key="2">
    <source>
        <dbReference type="PROSITE" id="PS50031"/>
    </source>
</evidence>
<feature type="domain" description="EH" evidence="2">
    <location>
        <begin position="27"/>
        <end position="113"/>
    </location>
</feature>
<reference evidence="3" key="1">
    <citation type="submission" date="2021-09" db="EMBL/GenBank/DDBJ databases">
        <authorList>
            <consortium name="AG Swart"/>
            <person name="Singh M."/>
            <person name="Singh A."/>
            <person name="Seah K."/>
            <person name="Emmerich C."/>
        </authorList>
    </citation>
    <scope>NUCLEOTIDE SEQUENCE</scope>
    <source>
        <strain evidence="3">ATCC30299</strain>
    </source>
</reference>
<feature type="compositionally biased region" description="Basic and acidic residues" evidence="1">
    <location>
        <begin position="277"/>
        <end position="292"/>
    </location>
</feature>
<dbReference type="Pfam" id="PF12763">
    <property type="entry name" value="EH"/>
    <property type="match status" value="2"/>
</dbReference>
<dbReference type="GO" id="GO:0016197">
    <property type="term" value="P:endosomal transport"/>
    <property type="evidence" value="ECO:0007669"/>
    <property type="project" value="TreeGrafter"/>
</dbReference>
<feature type="compositionally biased region" description="Polar residues" evidence="1">
    <location>
        <begin position="538"/>
        <end position="565"/>
    </location>
</feature>
<feature type="compositionally biased region" description="Polar residues" evidence="1">
    <location>
        <begin position="438"/>
        <end position="474"/>
    </location>
</feature>
<feature type="compositionally biased region" description="Basic and acidic residues" evidence="1">
    <location>
        <begin position="399"/>
        <end position="412"/>
    </location>
</feature>
<feature type="compositionally biased region" description="Low complexity" evidence="1">
    <location>
        <begin position="612"/>
        <end position="633"/>
    </location>
</feature>
<feature type="domain" description="EH" evidence="2">
    <location>
        <begin position="135"/>
        <end position="217"/>
    </location>
</feature>
<feature type="region of interest" description="Disordered" evidence="1">
    <location>
        <begin position="394"/>
        <end position="636"/>
    </location>
</feature>
<dbReference type="GO" id="GO:0006897">
    <property type="term" value="P:endocytosis"/>
    <property type="evidence" value="ECO:0007669"/>
    <property type="project" value="TreeGrafter"/>
</dbReference>
<comment type="caution">
    <text evidence="3">The sequence shown here is derived from an EMBL/GenBank/DDBJ whole genome shotgun (WGS) entry which is preliminary data.</text>
</comment>